<evidence type="ECO:0000313" key="3">
    <source>
        <dbReference type="Proteomes" id="UP000199320"/>
    </source>
</evidence>
<keyword evidence="3" id="KW-1185">Reference proteome</keyword>
<organism evidence="1 4">
    <name type="scientific">Natrinema hispanicum</name>
    <dbReference type="NCBI Taxonomy" id="392421"/>
    <lineage>
        <taxon>Archaea</taxon>
        <taxon>Methanobacteriati</taxon>
        <taxon>Methanobacteriota</taxon>
        <taxon>Stenosarchaea group</taxon>
        <taxon>Halobacteria</taxon>
        <taxon>Halobacteriales</taxon>
        <taxon>Natrialbaceae</taxon>
        <taxon>Natrinema</taxon>
    </lineage>
</organism>
<reference evidence="3 4" key="2">
    <citation type="submission" date="2016-10" db="EMBL/GenBank/DDBJ databases">
        <authorList>
            <person name="Varghese N."/>
            <person name="Submissions S."/>
        </authorList>
    </citation>
    <scope>NUCLEOTIDE SEQUENCE [LARGE SCALE GENOMIC DNA]</scope>
    <source>
        <strain evidence="1 4">CDM_1</strain>
        <strain evidence="3">CDM_6</strain>
    </source>
</reference>
<proteinExistence type="predicted"/>
<gene>
    <name evidence="2" type="ORF">SAMN04488694_12819</name>
    <name evidence="1" type="ORF">SAMN05192552_102015</name>
</gene>
<dbReference type="Proteomes" id="UP000199320">
    <property type="component" value="Unassembled WGS sequence"/>
</dbReference>
<dbReference type="STRING" id="392421.SAMN04488694_12819"/>
<dbReference type="Proteomes" id="UP000324021">
    <property type="component" value="Unassembled WGS sequence"/>
</dbReference>
<reference evidence="2" key="1">
    <citation type="submission" date="2016-10" db="EMBL/GenBank/DDBJ databases">
        <authorList>
            <person name="de Groot N.N."/>
        </authorList>
    </citation>
    <scope>NUCLEOTIDE SEQUENCE [LARGE SCALE GENOMIC DNA]</scope>
    <source>
        <strain evidence="2">CDM_6</strain>
    </source>
</reference>
<sequence>MTLEPFDVRIIFVGRQHGIGERNTVVDDGREVLGYERSVVPAEGTVAVETEIPLGRLVEPHHLAVRIEDEEADLGGIDYVDQRSSNGGTVLAGGGPIGR</sequence>
<name>A0A1G6U7W6_9EURY</name>
<dbReference type="AlphaFoldDB" id="A0A1G6U7W6"/>
<evidence type="ECO:0000313" key="2">
    <source>
        <dbReference type="EMBL" id="SEU02500.1"/>
    </source>
</evidence>
<evidence type="ECO:0000313" key="4">
    <source>
        <dbReference type="Proteomes" id="UP000324021"/>
    </source>
</evidence>
<evidence type="ECO:0000313" key="1">
    <source>
        <dbReference type="EMBL" id="SDD36655.1"/>
    </source>
</evidence>
<protein>
    <submittedName>
        <fullName evidence="1">Uncharacterized protein</fullName>
    </submittedName>
</protein>
<dbReference type="EMBL" id="FMZP01000020">
    <property type="protein sequence ID" value="SDD36655.1"/>
    <property type="molecule type" value="Genomic_DNA"/>
</dbReference>
<accession>A0A1G6U7W6</accession>
<dbReference type="EMBL" id="FOIC01000028">
    <property type="protein sequence ID" value="SEU02500.1"/>
    <property type="molecule type" value="Genomic_DNA"/>
</dbReference>